<proteinExistence type="predicted"/>
<comment type="caution">
    <text evidence="1">The sequence shown here is derived from an EMBL/GenBank/DDBJ whole genome shotgun (WGS) entry which is preliminary data.</text>
</comment>
<dbReference type="Proteomes" id="UP000324800">
    <property type="component" value="Unassembled WGS sequence"/>
</dbReference>
<dbReference type="AlphaFoldDB" id="A0A5J4VGL3"/>
<name>A0A5J4VGL3_9EUKA</name>
<organism evidence="1 2">
    <name type="scientific">Streblomastix strix</name>
    <dbReference type="NCBI Taxonomy" id="222440"/>
    <lineage>
        <taxon>Eukaryota</taxon>
        <taxon>Metamonada</taxon>
        <taxon>Preaxostyla</taxon>
        <taxon>Oxymonadida</taxon>
        <taxon>Streblomastigidae</taxon>
        <taxon>Streblomastix</taxon>
    </lineage>
</organism>
<reference evidence="1 2" key="1">
    <citation type="submission" date="2019-03" db="EMBL/GenBank/DDBJ databases">
        <title>Single cell metagenomics reveals metabolic interactions within the superorganism composed of flagellate Streblomastix strix and complex community of Bacteroidetes bacteria on its surface.</title>
        <authorList>
            <person name="Treitli S.C."/>
            <person name="Kolisko M."/>
            <person name="Husnik F."/>
            <person name="Keeling P."/>
            <person name="Hampl V."/>
        </authorList>
    </citation>
    <scope>NUCLEOTIDE SEQUENCE [LARGE SCALE GENOMIC DNA]</scope>
    <source>
        <strain evidence="1">ST1C</strain>
    </source>
</reference>
<evidence type="ECO:0000313" key="1">
    <source>
        <dbReference type="EMBL" id="KAA6381738.1"/>
    </source>
</evidence>
<dbReference type="EMBL" id="SNRW01007154">
    <property type="protein sequence ID" value="KAA6381738.1"/>
    <property type="molecule type" value="Genomic_DNA"/>
</dbReference>
<sequence>MLLTSYPEYDYVIPTKEYYKNDLKTIEDIDAYLDEIYQREQKFAFKIAFDFGVIIERVDGQENEQQITYNINRPLEARTEMRAPTTIRTQIDLVDYKRFIRNHIIQMQERTIMDTKEKIVGIFSIMIQVFGLPHAGAGGGGRTIPSLKKHIMRREIRYIDPEKNNQNLCFFLAYSFITMPDIKADVADHGSAIVAKRYKKHSQARKVIDSNKYEDEAIPQYYDVPVIGFNSSKFDVALILKNLQSEEWQIIKYLGSVSNAKQIIVKHNISGIKLRWDYLRHYNHQDTRLMIELPDYLIDMFFNYKIDMLQFMSMSACANAIKYALAYWDFKLDQDYTQKDDYASFILTQNYWNIKVQNYLEYDKKRNRHTSNNIKESDCAFYRKLFLLTGCHICRA</sequence>
<protein>
    <submittedName>
        <fullName evidence="1">Uncharacterized protein</fullName>
    </submittedName>
</protein>
<dbReference type="OrthoDB" id="5988713at2759"/>
<evidence type="ECO:0000313" key="2">
    <source>
        <dbReference type="Proteomes" id="UP000324800"/>
    </source>
</evidence>
<accession>A0A5J4VGL3</accession>
<gene>
    <name evidence="1" type="ORF">EZS28_022735</name>
</gene>